<evidence type="ECO:0000256" key="8">
    <source>
        <dbReference type="SAM" id="Coils"/>
    </source>
</evidence>
<dbReference type="GO" id="GO:0015562">
    <property type="term" value="F:efflux transmembrane transporter activity"/>
    <property type="evidence" value="ECO:0007669"/>
    <property type="project" value="InterPro"/>
</dbReference>
<dbReference type="GO" id="GO:0009279">
    <property type="term" value="C:cell outer membrane"/>
    <property type="evidence" value="ECO:0007669"/>
    <property type="project" value="UniProtKB-SubCell"/>
</dbReference>
<evidence type="ECO:0000256" key="3">
    <source>
        <dbReference type="ARBA" id="ARBA00022448"/>
    </source>
</evidence>
<evidence type="ECO:0000256" key="4">
    <source>
        <dbReference type="ARBA" id="ARBA00022452"/>
    </source>
</evidence>
<evidence type="ECO:0000256" key="1">
    <source>
        <dbReference type="ARBA" id="ARBA00004442"/>
    </source>
</evidence>
<dbReference type="GO" id="GO:0015288">
    <property type="term" value="F:porin activity"/>
    <property type="evidence" value="ECO:0007669"/>
    <property type="project" value="TreeGrafter"/>
</dbReference>
<evidence type="ECO:0000256" key="9">
    <source>
        <dbReference type="SAM" id="SignalP"/>
    </source>
</evidence>
<comment type="caution">
    <text evidence="10">The sequence shown here is derived from an EMBL/GenBank/DDBJ whole genome shotgun (WGS) entry which is preliminary data.</text>
</comment>
<sequence length="437" mass="45790">MRVTRPLTLLLLMGSLHSLAAPVTPQDILNLIPASPAGQNLALSEQQAQQTLNAAQAALDLKVTAGGNYSLNTTDFTSTQQSGSINLGVSLPVLPWGSAFDSLKTTQRNYKAALLDAQDARNSLTSKLISGYYSILLAELDLRLAKQNQRLAEVQLQVVQQQKNQGTAAQEALLQAQQKLGTTQVNTLKAQNALDAARATLSNTLGRPIPEGEYTAAVLTGLPERTLEAWNALALSQRSDLQKAALKLEAAQDALNHALEDRWRPAGTLSTGLSSGAFGVDVSLNVQTGVLSSSASYAFQDGGPGGYKFSLSASIPIVDASQDATIQANQLAVQVAQATVESTKQSALLDVAQKYASVQVAALQVKNASGALAVAAEHLKVTEARVKAGLSTPLDLTSAQIALAQAEKDRTAAEVSLLTANLDLMNAAGQTYRGGVL</sequence>
<keyword evidence="9" id="KW-0732">Signal</keyword>
<dbReference type="PANTHER" id="PTHR30026:SF20">
    <property type="entry name" value="OUTER MEMBRANE PROTEIN TOLC"/>
    <property type="match status" value="1"/>
</dbReference>
<keyword evidence="6" id="KW-0472">Membrane</keyword>
<feature type="coiled-coil region" evidence="8">
    <location>
        <begin position="137"/>
        <end position="179"/>
    </location>
</feature>
<accession>A0A511MVD2</accession>
<dbReference type="InterPro" id="IPR003423">
    <property type="entry name" value="OMP_efflux"/>
</dbReference>
<dbReference type="Proteomes" id="UP000321306">
    <property type="component" value="Unassembled WGS sequence"/>
</dbReference>
<keyword evidence="4" id="KW-1134">Transmembrane beta strand</keyword>
<dbReference type="PANTHER" id="PTHR30026">
    <property type="entry name" value="OUTER MEMBRANE PROTEIN TOLC"/>
    <property type="match status" value="1"/>
</dbReference>
<dbReference type="InterPro" id="IPR051906">
    <property type="entry name" value="TolC-like"/>
</dbReference>
<dbReference type="EMBL" id="BJXB01000001">
    <property type="protein sequence ID" value="GEM44530.1"/>
    <property type="molecule type" value="Genomic_DNA"/>
</dbReference>
<comment type="subcellular location">
    <subcellularLocation>
        <location evidence="1">Cell outer membrane</location>
    </subcellularLocation>
</comment>
<dbReference type="Pfam" id="PF02321">
    <property type="entry name" value="OEP"/>
    <property type="match status" value="2"/>
</dbReference>
<evidence type="ECO:0000313" key="10">
    <source>
        <dbReference type="EMBL" id="GEM44530.1"/>
    </source>
</evidence>
<organism evidence="10 11">
    <name type="scientific">Deinococcus cellulosilyticus (strain DSM 18568 / NBRC 106333 / KACC 11606 / 5516J-15)</name>
    <dbReference type="NCBI Taxonomy" id="1223518"/>
    <lineage>
        <taxon>Bacteria</taxon>
        <taxon>Thermotogati</taxon>
        <taxon>Deinococcota</taxon>
        <taxon>Deinococci</taxon>
        <taxon>Deinococcales</taxon>
        <taxon>Deinococcaceae</taxon>
        <taxon>Deinococcus</taxon>
    </lineage>
</organism>
<reference evidence="10 11" key="1">
    <citation type="submission" date="2019-07" db="EMBL/GenBank/DDBJ databases">
        <title>Whole genome shotgun sequence of Deinococcus cellulosilyticus NBRC 106333.</title>
        <authorList>
            <person name="Hosoyama A."/>
            <person name="Uohara A."/>
            <person name="Ohji S."/>
            <person name="Ichikawa N."/>
        </authorList>
    </citation>
    <scope>NUCLEOTIDE SEQUENCE [LARGE SCALE GENOMIC DNA]</scope>
    <source>
        <strain evidence="10 11">NBRC 106333</strain>
    </source>
</reference>
<evidence type="ECO:0000256" key="7">
    <source>
        <dbReference type="ARBA" id="ARBA00023237"/>
    </source>
</evidence>
<proteinExistence type="inferred from homology"/>
<evidence type="ECO:0000256" key="5">
    <source>
        <dbReference type="ARBA" id="ARBA00022692"/>
    </source>
</evidence>
<evidence type="ECO:0000256" key="6">
    <source>
        <dbReference type="ARBA" id="ARBA00023136"/>
    </source>
</evidence>
<dbReference type="OrthoDB" id="63572at2"/>
<keyword evidence="8" id="KW-0175">Coiled coil</keyword>
<dbReference type="AlphaFoldDB" id="A0A511MVD2"/>
<feature type="signal peptide" evidence="9">
    <location>
        <begin position="1"/>
        <end position="20"/>
    </location>
</feature>
<evidence type="ECO:0000313" key="11">
    <source>
        <dbReference type="Proteomes" id="UP000321306"/>
    </source>
</evidence>
<dbReference type="RefSeq" id="WP_146881685.1">
    <property type="nucleotide sequence ID" value="NZ_BJXB01000001.1"/>
</dbReference>
<keyword evidence="7" id="KW-0998">Cell outer membrane</keyword>
<feature type="chain" id="PRO_5022109524" evidence="9">
    <location>
        <begin position="21"/>
        <end position="437"/>
    </location>
</feature>
<gene>
    <name evidence="10" type="ORF">DC3_01650</name>
</gene>
<dbReference type="GO" id="GO:1990281">
    <property type="term" value="C:efflux pump complex"/>
    <property type="evidence" value="ECO:0007669"/>
    <property type="project" value="TreeGrafter"/>
</dbReference>
<protein>
    <submittedName>
        <fullName evidence="10">Transporter</fullName>
    </submittedName>
</protein>
<name>A0A511MVD2_DEIC1</name>
<dbReference type="SUPFAM" id="SSF56954">
    <property type="entry name" value="Outer membrane efflux proteins (OEP)"/>
    <property type="match status" value="1"/>
</dbReference>
<comment type="similarity">
    <text evidence="2">Belongs to the outer membrane factor (OMF) (TC 1.B.17) family.</text>
</comment>
<evidence type="ECO:0000256" key="2">
    <source>
        <dbReference type="ARBA" id="ARBA00007613"/>
    </source>
</evidence>
<dbReference type="Gene3D" id="1.20.1600.10">
    <property type="entry name" value="Outer membrane efflux proteins (OEP)"/>
    <property type="match status" value="1"/>
</dbReference>
<keyword evidence="11" id="KW-1185">Reference proteome</keyword>
<keyword evidence="3" id="KW-0813">Transport</keyword>
<keyword evidence="5" id="KW-0812">Transmembrane</keyword>